<dbReference type="RefSeq" id="WP_346100441.1">
    <property type="nucleotide sequence ID" value="NZ_BAAABY010000070.1"/>
</dbReference>
<name>A0ABN1BMG5_9ACTN</name>
<proteinExistence type="predicted"/>
<accession>A0ABN1BMG5</accession>
<keyword evidence="2" id="KW-1185">Reference proteome</keyword>
<dbReference type="Pfam" id="PF05866">
    <property type="entry name" value="RusA"/>
    <property type="match status" value="1"/>
</dbReference>
<protein>
    <submittedName>
        <fullName evidence="1">Uncharacterized protein</fullName>
    </submittedName>
</protein>
<dbReference type="SUPFAM" id="SSF103084">
    <property type="entry name" value="Holliday junction resolvase RusA"/>
    <property type="match status" value="1"/>
</dbReference>
<dbReference type="InterPro" id="IPR008822">
    <property type="entry name" value="Endonuclease_RusA-like"/>
</dbReference>
<dbReference type="EMBL" id="BAAABY010000070">
    <property type="protein sequence ID" value="GAA0500935.1"/>
    <property type="molecule type" value="Genomic_DNA"/>
</dbReference>
<reference evidence="1 2" key="1">
    <citation type="journal article" date="2019" name="Int. J. Syst. Evol. Microbiol.">
        <title>The Global Catalogue of Microorganisms (GCM) 10K type strain sequencing project: providing services to taxonomists for standard genome sequencing and annotation.</title>
        <authorList>
            <consortium name="The Broad Institute Genomics Platform"/>
            <consortium name="The Broad Institute Genome Sequencing Center for Infectious Disease"/>
            <person name="Wu L."/>
            <person name="Ma J."/>
        </authorList>
    </citation>
    <scope>NUCLEOTIDE SEQUENCE [LARGE SCALE GENOMIC DNA]</scope>
    <source>
        <strain evidence="1 2">JCM 4805</strain>
    </source>
</reference>
<dbReference type="Proteomes" id="UP001500909">
    <property type="component" value="Unassembled WGS sequence"/>
</dbReference>
<dbReference type="InterPro" id="IPR036614">
    <property type="entry name" value="RusA-like_sf"/>
</dbReference>
<evidence type="ECO:0000313" key="1">
    <source>
        <dbReference type="EMBL" id="GAA0500935.1"/>
    </source>
</evidence>
<organism evidence="1 2">
    <name type="scientific">Streptomyces olivaceiscleroticus</name>
    <dbReference type="NCBI Taxonomy" id="68245"/>
    <lineage>
        <taxon>Bacteria</taxon>
        <taxon>Bacillati</taxon>
        <taxon>Actinomycetota</taxon>
        <taxon>Actinomycetes</taxon>
        <taxon>Kitasatosporales</taxon>
        <taxon>Streptomycetaceae</taxon>
        <taxon>Streptomyces</taxon>
    </lineage>
</organism>
<gene>
    <name evidence="1" type="ORF">GCM10010361_78050</name>
</gene>
<dbReference type="Gene3D" id="3.30.1330.70">
    <property type="entry name" value="Holliday junction resolvase RusA"/>
    <property type="match status" value="1"/>
</dbReference>
<evidence type="ECO:0000313" key="2">
    <source>
        <dbReference type="Proteomes" id="UP001500909"/>
    </source>
</evidence>
<comment type="caution">
    <text evidence="1">The sequence shown here is derived from an EMBL/GenBank/DDBJ whole genome shotgun (WGS) entry which is preliminary data.</text>
</comment>
<sequence>MITTPETDRHLRLTIIVHGGPAPQGSKKYAGHRRNAASGRISAVLIEQSKRVKPWRQQVHDAALAATRLYADWQPLDGPIAAEMSFTVRDKPNSRPVWWPPGHPWSRHLHWRPASSPDLSKLLRSTEDALTTAGAWKDDARVVQYDHLAKYYVGHPHPDALDAPGAVIRLYTLGEPQ</sequence>